<dbReference type="GO" id="GO:0008270">
    <property type="term" value="F:zinc ion binding"/>
    <property type="evidence" value="ECO:0007669"/>
    <property type="project" value="UniProtKB-KW"/>
</dbReference>
<dbReference type="Pfam" id="PF04757">
    <property type="entry name" value="Pex2_Pex12"/>
    <property type="match status" value="1"/>
</dbReference>
<dbReference type="SUPFAM" id="SSF57850">
    <property type="entry name" value="RING/U-box"/>
    <property type="match status" value="1"/>
</dbReference>
<evidence type="ECO:0000313" key="19">
    <source>
        <dbReference type="EMBL" id="RUS28638.1"/>
    </source>
</evidence>
<evidence type="ECO:0000256" key="16">
    <source>
        <dbReference type="PIRNR" id="PIRNR038074"/>
    </source>
</evidence>
<organism evidence="19 20">
    <name type="scientific">Jimgerdemannia flammicorona</name>
    <dbReference type="NCBI Taxonomy" id="994334"/>
    <lineage>
        <taxon>Eukaryota</taxon>
        <taxon>Fungi</taxon>
        <taxon>Fungi incertae sedis</taxon>
        <taxon>Mucoromycota</taxon>
        <taxon>Mucoromycotina</taxon>
        <taxon>Endogonomycetes</taxon>
        <taxon>Endogonales</taxon>
        <taxon>Endogonaceae</taxon>
        <taxon>Jimgerdemannia</taxon>
    </lineage>
</organism>
<protein>
    <recommendedName>
        <fullName evidence="4 16">Peroxisome assembly protein 12</fullName>
    </recommendedName>
    <alternativeName>
        <fullName evidence="14 16">Peroxin-12</fullName>
    </alternativeName>
</protein>
<dbReference type="GO" id="GO:0006513">
    <property type="term" value="P:protein monoubiquitination"/>
    <property type="evidence" value="ECO:0007669"/>
    <property type="project" value="TreeGrafter"/>
</dbReference>
<reference evidence="19 20" key="1">
    <citation type="journal article" date="2018" name="New Phytol.">
        <title>Phylogenomics of Endogonaceae and evolution of mycorrhizas within Mucoromycota.</title>
        <authorList>
            <person name="Chang Y."/>
            <person name="Desiro A."/>
            <person name="Na H."/>
            <person name="Sandor L."/>
            <person name="Lipzen A."/>
            <person name="Clum A."/>
            <person name="Barry K."/>
            <person name="Grigoriev I.V."/>
            <person name="Martin F.M."/>
            <person name="Stajich J.E."/>
            <person name="Smith M.E."/>
            <person name="Bonito G."/>
            <person name="Spatafora J.W."/>
        </authorList>
    </citation>
    <scope>NUCLEOTIDE SEQUENCE [LARGE SCALE GENOMIC DNA]</scope>
    <source>
        <strain evidence="19 20">AD002</strain>
    </source>
</reference>
<keyword evidence="8" id="KW-0863">Zinc-finger</keyword>
<evidence type="ECO:0000256" key="4">
    <source>
        <dbReference type="ARBA" id="ARBA00018980"/>
    </source>
</evidence>
<dbReference type="InterPro" id="IPR017375">
    <property type="entry name" value="PEX12"/>
</dbReference>
<dbReference type="Proteomes" id="UP000274822">
    <property type="component" value="Unassembled WGS sequence"/>
</dbReference>
<feature type="region of interest" description="Disordered" evidence="17">
    <location>
        <begin position="256"/>
        <end position="285"/>
    </location>
</feature>
<evidence type="ECO:0000256" key="15">
    <source>
        <dbReference type="ARBA" id="ARBA00034505"/>
    </source>
</evidence>
<proteinExistence type="inferred from homology"/>
<evidence type="ECO:0000256" key="13">
    <source>
        <dbReference type="ARBA" id="ARBA00023140"/>
    </source>
</evidence>
<evidence type="ECO:0000256" key="6">
    <source>
        <dbReference type="ARBA" id="ARBA00022692"/>
    </source>
</evidence>
<name>A0A433QFN4_9FUNG</name>
<dbReference type="Gene3D" id="3.30.40.10">
    <property type="entry name" value="Zinc/RING finger domain, C3HC4 (zinc finger)"/>
    <property type="match status" value="1"/>
</dbReference>
<sequence length="349" mass="38790">MEFMSALGSQDDVYRPSIFELVAQEKLREMLQPAVKYVLAVYSSFAENFYGLKRIRTPLPLTTTTTPAPSPPLTPSEIRRSLLFLILVPYLKTKLDDLYEGVSGGASSRLFGDEEIEENELEDLADPNSTALHRLLVRARRVFRKVYPLVNATYHGSVLCYSIAYLFGKTPYYTPWLKLIGLEVKRMSREHYTRMSGPASATSQSRSLARRSVDILGATLSGALEFLKILLPMSIFFFKFLEWWYSSEFARGGGGGGGVGQAAAKEVPPPERIKPDRRGTPLPPTPNTCPLCQARPINNPTALPSGYVFCYTCAFHYVEEHGRCPVTWTRVRGGVGDLRKVYAAGTGGV</sequence>
<comment type="pathway">
    <text evidence="2">Protein modification; protein ubiquitination.</text>
</comment>
<dbReference type="EMBL" id="RBNJ01006356">
    <property type="protein sequence ID" value="RUS28638.1"/>
    <property type="molecule type" value="Genomic_DNA"/>
</dbReference>
<evidence type="ECO:0000256" key="3">
    <source>
        <dbReference type="ARBA" id="ARBA00008704"/>
    </source>
</evidence>
<dbReference type="GO" id="GO:0016562">
    <property type="term" value="P:protein import into peroxisome matrix, receptor recycling"/>
    <property type="evidence" value="ECO:0007669"/>
    <property type="project" value="UniProtKB-ARBA"/>
</dbReference>
<comment type="caution">
    <text evidence="19">The sequence shown here is derived from an EMBL/GenBank/DDBJ whole genome shotgun (WGS) entry which is preliminary data.</text>
</comment>
<keyword evidence="11" id="KW-1133">Transmembrane helix</keyword>
<evidence type="ECO:0000256" key="14">
    <source>
        <dbReference type="ARBA" id="ARBA00029692"/>
    </source>
</evidence>
<dbReference type="InterPro" id="IPR006845">
    <property type="entry name" value="Pex_N"/>
</dbReference>
<keyword evidence="13 16" id="KW-0576">Peroxisome</keyword>
<evidence type="ECO:0000256" key="2">
    <source>
        <dbReference type="ARBA" id="ARBA00004906"/>
    </source>
</evidence>
<evidence type="ECO:0000256" key="7">
    <source>
        <dbReference type="ARBA" id="ARBA00022723"/>
    </source>
</evidence>
<keyword evidence="10" id="KW-0653">Protein transport</keyword>
<dbReference type="GO" id="GO:0005778">
    <property type="term" value="C:peroxisomal membrane"/>
    <property type="evidence" value="ECO:0007669"/>
    <property type="project" value="UniProtKB-SubCell"/>
</dbReference>
<dbReference type="PANTHER" id="PTHR12888:SF0">
    <property type="entry name" value="PEROXISOME ASSEMBLY PROTEIN 12"/>
    <property type="match status" value="1"/>
</dbReference>
<evidence type="ECO:0000256" key="11">
    <source>
        <dbReference type="ARBA" id="ARBA00022989"/>
    </source>
</evidence>
<comment type="function">
    <text evidence="16">Component of a retrotranslocation channel required for peroxisome organization by mediating export of the PEX5 receptor from peroxisomes to the cytosol, thereby promoting PEX5 recycling.</text>
</comment>
<keyword evidence="20" id="KW-1185">Reference proteome</keyword>
<dbReference type="GO" id="GO:0004842">
    <property type="term" value="F:ubiquitin-protein transferase activity"/>
    <property type="evidence" value="ECO:0007669"/>
    <property type="project" value="TreeGrafter"/>
</dbReference>
<evidence type="ECO:0000313" key="20">
    <source>
        <dbReference type="Proteomes" id="UP000274822"/>
    </source>
</evidence>
<dbReference type="CDD" id="cd16451">
    <property type="entry name" value="mRING_PEX12"/>
    <property type="match status" value="1"/>
</dbReference>
<keyword evidence="5" id="KW-0813">Transport</keyword>
<evidence type="ECO:0000256" key="12">
    <source>
        <dbReference type="ARBA" id="ARBA00023136"/>
    </source>
</evidence>
<evidence type="ECO:0000256" key="1">
    <source>
        <dbReference type="ARBA" id="ARBA00004585"/>
    </source>
</evidence>
<evidence type="ECO:0000256" key="17">
    <source>
        <dbReference type="SAM" id="MobiDB-lite"/>
    </source>
</evidence>
<dbReference type="PIRSF" id="PIRSF038074">
    <property type="entry name" value="Peroxisome_assembly_p12"/>
    <property type="match status" value="1"/>
</dbReference>
<evidence type="ECO:0000256" key="10">
    <source>
        <dbReference type="ARBA" id="ARBA00022927"/>
    </source>
</evidence>
<evidence type="ECO:0000256" key="9">
    <source>
        <dbReference type="ARBA" id="ARBA00022833"/>
    </source>
</evidence>
<keyword evidence="6" id="KW-0812">Transmembrane</keyword>
<dbReference type="PANTHER" id="PTHR12888">
    <property type="entry name" value="PEROXISOME ASSEMBLY PROTEIN 12 PEROXIN-12"/>
    <property type="match status" value="1"/>
</dbReference>
<comment type="subcellular location">
    <subcellularLocation>
        <location evidence="1">Peroxisome membrane</location>
        <topology evidence="1">Multi-pass membrane protein</topology>
    </subcellularLocation>
</comment>
<gene>
    <name evidence="19" type="ORF">BC938DRAFT_481647</name>
</gene>
<keyword evidence="9" id="KW-0862">Zinc</keyword>
<evidence type="ECO:0000256" key="5">
    <source>
        <dbReference type="ARBA" id="ARBA00022448"/>
    </source>
</evidence>
<evidence type="ECO:0000259" key="18">
    <source>
        <dbReference type="Pfam" id="PF04757"/>
    </source>
</evidence>
<dbReference type="InterPro" id="IPR013083">
    <property type="entry name" value="Znf_RING/FYVE/PHD"/>
</dbReference>
<keyword evidence="7" id="KW-0479">Metal-binding</keyword>
<dbReference type="AlphaFoldDB" id="A0A433QFN4"/>
<dbReference type="GO" id="GO:1990429">
    <property type="term" value="C:peroxisomal importomer complex"/>
    <property type="evidence" value="ECO:0007669"/>
    <property type="project" value="TreeGrafter"/>
</dbReference>
<feature type="compositionally biased region" description="Basic and acidic residues" evidence="17">
    <location>
        <begin position="268"/>
        <end position="279"/>
    </location>
</feature>
<accession>A0A433QFN4</accession>
<feature type="domain" description="Pex N-terminal" evidence="18">
    <location>
        <begin position="38"/>
        <end position="247"/>
    </location>
</feature>
<keyword evidence="12 16" id="KW-0472">Membrane</keyword>
<comment type="subunit">
    <text evidence="15">Component of the PEX2-PEX10-PEX12 retrotranslocation channel, composed of PEX2, PEX10 and PEX12.</text>
</comment>
<comment type="similarity">
    <text evidence="3 16">Belongs to the pex2/pex10/pex12 family.</text>
</comment>
<evidence type="ECO:0000256" key="8">
    <source>
        <dbReference type="ARBA" id="ARBA00022771"/>
    </source>
</evidence>